<dbReference type="SUPFAM" id="SSF141694">
    <property type="entry name" value="AF2212/PG0164-like"/>
    <property type="match status" value="1"/>
</dbReference>
<dbReference type="RefSeq" id="WP_345040509.1">
    <property type="nucleotide sequence ID" value="NZ_BAABBA010000008.1"/>
</dbReference>
<reference evidence="2" key="1">
    <citation type="journal article" date="2019" name="Int. J. Syst. Evol. Microbiol.">
        <title>The Global Catalogue of Microorganisms (GCM) 10K type strain sequencing project: providing services to taxonomists for standard genome sequencing and annotation.</title>
        <authorList>
            <consortium name="The Broad Institute Genomics Platform"/>
            <consortium name="The Broad Institute Genome Sequencing Center for Infectious Disease"/>
            <person name="Wu L."/>
            <person name="Ma J."/>
        </authorList>
    </citation>
    <scope>NUCLEOTIDE SEQUENCE [LARGE SCALE GENOMIC DNA]</scope>
    <source>
        <strain evidence="2">JCM 17459</strain>
    </source>
</reference>
<protein>
    <submittedName>
        <fullName evidence="1">DUF1905 domain-containing protein</fullName>
    </submittedName>
</protein>
<dbReference type="Gene3D" id="2.40.30.100">
    <property type="entry name" value="AF2212/PG0164-like"/>
    <property type="match status" value="1"/>
</dbReference>
<name>A0ABP8EUG9_9MICO</name>
<dbReference type="Pfam" id="PF08922">
    <property type="entry name" value="DUF1905"/>
    <property type="match status" value="1"/>
</dbReference>
<dbReference type="Proteomes" id="UP001499841">
    <property type="component" value="Unassembled WGS sequence"/>
</dbReference>
<dbReference type="InterPro" id="IPR037079">
    <property type="entry name" value="AF2212/PG0164-like_sf"/>
</dbReference>
<sequence>MTYEFDAALWLWDARQMDTWTFVSLPTEVADEILELSAPYERGFGSVRVEVVVGRTVWRTSVFPDSGRRTYVLPIKKAVRKAERLEAGDTARVRLTLLDVGAG</sequence>
<evidence type="ECO:0000313" key="1">
    <source>
        <dbReference type="EMBL" id="GAA4287621.1"/>
    </source>
</evidence>
<accession>A0ABP8EUG9</accession>
<comment type="caution">
    <text evidence="1">The sequence shown here is derived from an EMBL/GenBank/DDBJ whole genome shotgun (WGS) entry which is preliminary data.</text>
</comment>
<dbReference type="InterPro" id="IPR015018">
    <property type="entry name" value="DUF1905"/>
</dbReference>
<dbReference type="EMBL" id="BAABBA010000008">
    <property type="protein sequence ID" value="GAA4287621.1"/>
    <property type="molecule type" value="Genomic_DNA"/>
</dbReference>
<gene>
    <name evidence="1" type="ORF">GCM10022262_19800</name>
</gene>
<keyword evidence="2" id="KW-1185">Reference proteome</keyword>
<organism evidence="1 2">
    <name type="scientific">Georgenia daeguensis</name>
    <dbReference type="NCBI Taxonomy" id="908355"/>
    <lineage>
        <taxon>Bacteria</taxon>
        <taxon>Bacillati</taxon>
        <taxon>Actinomycetota</taxon>
        <taxon>Actinomycetes</taxon>
        <taxon>Micrococcales</taxon>
        <taxon>Bogoriellaceae</taxon>
        <taxon>Georgenia</taxon>
    </lineage>
</organism>
<evidence type="ECO:0000313" key="2">
    <source>
        <dbReference type="Proteomes" id="UP001499841"/>
    </source>
</evidence>
<proteinExistence type="predicted"/>